<dbReference type="GO" id="GO:0019773">
    <property type="term" value="C:proteasome core complex, alpha-subunit complex"/>
    <property type="evidence" value="ECO:0007669"/>
    <property type="project" value="InterPro"/>
</dbReference>
<keyword evidence="2" id="KW-0677">Repeat</keyword>
<protein>
    <submittedName>
        <fullName evidence="5">Fibronectin type III domain protein</fullName>
    </submittedName>
</protein>
<dbReference type="InterPro" id="IPR000426">
    <property type="entry name" value="Proteasome_asu_N"/>
</dbReference>
<feature type="domain" description="Fibronectin type-III" evidence="4">
    <location>
        <begin position="830"/>
        <end position="929"/>
    </location>
</feature>
<evidence type="ECO:0000313" key="6">
    <source>
        <dbReference type="Proteomes" id="UP000002482"/>
    </source>
</evidence>
<dbReference type="SUPFAM" id="SSF50965">
    <property type="entry name" value="Galactose oxidase, central domain"/>
    <property type="match status" value="1"/>
</dbReference>
<dbReference type="SMART" id="SM00948">
    <property type="entry name" value="Proteasome_A_N"/>
    <property type="match status" value="7"/>
</dbReference>
<dbReference type="Pfam" id="PF18203">
    <property type="entry name" value="IPTL-CTERM"/>
    <property type="match status" value="1"/>
</dbReference>
<dbReference type="InterPro" id="IPR037293">
    <property type="entry name" value="Gal_Oxidase_central_sf"/>
</dbReference>
<dbReference type="Gene3D" id="2.130.10.80">
    <property type="entry name" value="Galactose oxidase/kelch, beta-propeller"/>
    <property type="match status" value="7"/>
</dbReference>
<dbReference type="SUPFAM" id="SSF117281">
    <property type="entry name" value="Kelch motif"/>
    <property type="match status" value="2"/>
</dbReference>
<dbReference type="PROSITE" id="PS50853">
    <property type="entry name" value="FN3"/>
    <property type="match status" value="1"/>
</dbReference>
<name>F0Q716_PARA1</name>
<dbReference type="PANTHER" id="PTHR46344">
    <property type="entry name" value="OS02G0202900 PROTEIN"/>
    <property type="match status" value="1"/>
</dbReference>
<dbReference type="InterPro" id="IPR011043">
    <property type="entry name" value="Gal_Oxase/kelch_b-propeller"/>
</dbReference>
<dbReference type="InterPro" id="IPR036116">
    <property type="entry name" value="FN3_sf"/>
</dbReference>
<dbReference type="CDD" id="cd00063">
    <property type="entry name" value="FN3"/>
    <property type="match status" value="1"/>
</dbReference>
<dbReference type="Proteomes" id="UP000002482">
    <property type="component" value="Chromosome"/>
</dbReference>
<keyword evidence="1" id="KW-0880">Kelch repeat</keyword>
<evidence type="ECO:0000256" key="3">
    <source>
        <dbReference type="SAM" id="MobiDB-lite"/>
    </source>
</evidence>
<dbReference type="InterPro" id="IPR026442">
    <property type="entry name" value="IPTL_CTERM"/>
</dbReference>
<dbReference type="PANTHER" id="PTHR46344:SF27">
    <property type="entry name" value="KELCH REPEAT SUPERFAMILY PROTEIN"/>
    <property type="match status" value="1"/>
</dbReference>
<dbReference type="Gene3D" id="2.120.10.80">
    <property type="entry name" value="Kelch-type beta propeller"/>
    <property type="match status" value="1"/>
</dbReference>
<dbReference type="KEGG" id="aaa:Acav_0652"/>
<feature type="region of interest" description="Disordered" evidence="3">
    <location>
        <begin position="718"/>
        <end position="744"/>
    </location>
</feature>
<reference evidence="5" key="1">
    <citation type="submission" date="2011-02" db="EMBL/GenBank/DDBJ databases">
        <title>Complete sequence of Acidovorax avenae subsp. avenae ATCC 19860.</title>
        <authorList>
            <consortium name="US DOE Joint Genome Institute"/>
            <person name="Lucas S."/>
            <person name="Copeland A."/>
            <person name="Lapidus A."/>
            <person name="Cheng J.-F."/>
            <person name="Goodwin L."/>
            <person name="Pitluck S."/>
            <person name="Chertkov O."/>
            <person name="Held B."/>
            <person name="Detter J.C."/>
            <person name="Han C."/>
            <person name="Tapia R."/>
            <person name="Land M."/>
            <person name="Hauser L."/>
            <person name="Kyrpides N."/>
            <person name="Ivanova N."/>
            <person name="Ovchinnikova G."/>
            <person name="Pagani I."/>
            <person name="Gordon S."/>
            <person name="Woyke T."/>
        </authorList>
    </citation>
    <scope>NUCLEOTIDE SEQUENCE</scope>
    <source>
        <strain evidence="5">ATCC 19860</strain>
    </source>
</reference>
<gene>
    <name evidence="5" type="ordered locus">Acav_0652</name>
</gene>
<dbReference type="EMBL" id="CP002521">
    <property type="protein sequence ID" value="ADX44575.1"/>
    <property type="molecule type" value="Genomic_DNA"/>
</dbReference>
<dbReference type="InterPro" id="IPR015915">
    <property type="entry name" value="Kelch-typ_b-propeller"/>
</dbReference>
<dbReference type="HOGENOM" id="CLU_282955_0_0_4"/>
<dbReference type="GO" id="GO:0006511">
    <property type="term" value="P:ubiquitin-dependent protein catabolic process"/>
    <property type="evidence" value="ECO:0007669"/>
    <property type="project" value="InterPro"/>
</dbReference>
<evidence type="ECO:0000259" key="4">
    <source>
        <dbReference type="PROSITE" id="PS50853"/>
    </source>
</evidence>
<evidence type="ECO:0000256" key="1">
    <source>
        <dbReference type="ARBA" id="ARBA00022441"/>
    </source>
</evidence>
<dbReference type="Gene3D" id="2.60.40.10">
    <property type="entry name" value="Immunoglobulins"/>
    <property type="match status" value="1"/>
</dbReference>
<dbReference type="NCBIfam" id="TIGR04174">
    <property type="entry name" value="IPTL_CTERM"/>
    <property type="match status" value="1"/>
</dbReference>
<dbReference type="SUPFAM" id="SSF49265">
    <property type="entry name" value="Fibronectin type III"/>
    <property type="match status" value="1"/>
</dbReference>
<dbReference type="AlphaFoldDB" id="F0Q716"/>
<dbReference type="SMART" id="SM00060">
    <property type="entry name" value="FN3"/>
    <property type="match status" value="1"/>
</dbReference>
<dbReference type="NCBIfam" id="NF041766">
    <property type="entry name" value="choice_anch_U"/>
    <property type="match status" value="1"/>
</dbReference>
<evidence type="ECO:0000256" key="2">
    <source>
        <dbReference type="ARBA" id="ARBA00022737"/>
    </source>
</evidence>
<accession>F0Q716</accession>
<sequence length="1102" mass="109874">MTASEHLPPQQQQQLALVFTWLRKIWLCLVCALFLGASGSVLAQSAWSSAGNMSTTRFSHTATLLPSGKVLIAGGESGGTLASAELYDPSTNGWGTAGSLVTARYYHTATLLPSGKVLVTGGRGASGDIGSAELYDPATNSWSTAGTLNTARAYHTATLLPGGKVLIAGGRADSSGVSAVASAELYDPTTNSWSSAGTLNTARASPVATLLPNGKVLVAGGRNSGALASAELYDPATNSWSNAGSLNTARSYLTATLLPNGKVLVAGGLGGAALASAELYDPTTNSWSSAGSLGTARYYHMATLLPSGKVLFTGGSDNATDAVASAELYDPATNGWSGAGSLTTARAYHTATLLPSGKVLIAGGANHVYIGSAELYDAATSGWGAAGSLNTGRFSPAATLLPSGKVLVTGGSNSGALSSAELYDPTTDRWSSAGSLLTARYGHTATLLPSGKVLVAGGGNGNSGALSSAELYDPATNTWSNTGRLGSSRSNHTATLLPSGKVLVTGGGDGGAVASTELYDPATNGWSSAGSLGTGRYSHTATLLPSGKVLIAGGETSNYATSAVASAELYDPATNSWSSAGSLINSRSNHTATLLPSGKVLVSGGGGSSVDRASTELYDPATDSWSNAGNLAAARYFHTATLLPSGKVLVTSGYSFSNGFVASAELYDPASNAWSNAGSLGTARYAHKAILLPSGKILVTGGGGSQSSSLASAELFTPNQDVPVGRRPTLTAANPGSLHPGGSLSLNGTLMRGDSEASGGSTNSSAHNLPLVRLQRLDNDAGAWLAPATSSSTSYTSQALPSSLASGWYAVRAFVNGIPSNALLVRATTAPGAPTTLASSTGDGTVALTWAAPADDGGAAITGYTVFKQTVPGGVSSVACTTTGALGCTATALSNGQTYSFTVRATNSVGDGALSTAVQATPQQITNPGVPMTGVPGGGNASVVIAGAPAGCTVGSLSISTTAPAGTPGNASFPLGVLRFAATGCSNATLTVSITYPSAIPAEAQLKKYGPQTFGAPAGWFTPSVSSISGDRLTATYQVTDNGEGDSDATLGSIRDPFAPMVLATAPDAGSVATIPTLSQRGLILMSLMAAAMGMLAVRRRA</sequence>
<keyword evidence="6" id="KW-1185">Reference proteome</keyword>
<dbReference type="InterPro" id="IPR053784">
    <property type="entry name" value="Choice_anch_U_dom"/>
</dbReference>
<dbReference type="InterPro" id="IPR013783">
    <property type="entry name" value="Ig-like_fold"/>
</dbReference>
<dbReference type="Pfam" id="PF24681">
    <property type="entry name" value="Kelch_KLHDC2_KLHL20_DRC7"/>
    <property type="match status" value="2"/>
</dbReference>
<feature type="compositionally biased region" description="Polar residues" evidence="3">
    <location>
        <begin position="758"/>
        <end position="767"/>
    </location>
</feature>
<dbReference type="InterPro" id="IPR003961">
    <property type="entry name" value="FN3_dom"/>
</dbReference>
<organism evidence="5 6">
    <name type="scientific">Paracidovorax avenae (strain ATCC 19860 / DSM 7227 / CCUG 15838 / JCM 20985 / LMG 2117 / NCPPB 1011)</name>
    <name type="common">Acidovorax avenae</name>
    <dbReference type="NCBI Taxonomy" id="643561"/>
    <lineage>
        <taxon>Bacteria</taxon>
        <taxon>Pseudomonadati</taxon>
        <taxon>Pseudomonadota</taxon>
        <taxon>Betaproteobacteria</taxon>
        <taxon>Burkholderiales</taxon>
        <taxon>Comamonadaceae</taxon>
        <taxon>Paracidovorax</taxon>
    </lineage>
</organism>
<proteinExistence type="predicted"/>
<feature type="region of interest" description="Disordered" evidence="3">
    <location>
        <begin position="749"/>
        <end position="768"/>
    </location>
</feature>
<evidence type="ECO:0000313" key="5">
    <source>
        <dbReference type="EMBL" id="ADX44575.1"/>
    </source>
</evidence>
<dbReference type="InterPro" id="IPR006652">
    <property type="entry name" value="Kelch_1"/>
</dbReference>
<dbReference type="Pfam" id="PF00041">
    <property type="entry name" value="fn3"/>
    <property type="match status" value="1"/>
</dbReference>
<dbReference type="SMART" id="SM00612">
    <property type="entry name" value="Kelch"/>
    <property type="match status" value="13"/>
</dbReference>